<proteinExistence type="predicted"/>
<evidence type="ECO:0000313" key="6">
    <source>
        <dbReference type="Proteomes" id="UP000195402"/>
    </source>
</evidence>
<feature type="domain" description="DUF547" evidence="3">
    <location>
        <begin position="357"/>
        <end position="495"/>
    </location>
</feature>
<keyword evidence="2" id="KW-0732">Signal</keyword>
<feature type="region of interest" description="Disordered" evidence="1">
    <location>
        <begin position="202"/>
        <end position="240"/>
    </location>
</feature>
<evidence type="ECO:0000256" key="1">
    <source>
        <dbReference type="SAM" id="MobiDB-lite"/>
    </source>
</evidence>
<evidence type="ECO:0008006" key="7">
    <source>
        <dbReference type="Google" id="ProtNLM"/>
    </source>
</evidence>
<dbReference type="Pfam" id="PF04784">
    <property type="entry name" value="DUF547"/>
    <property type="match status" value="1"/>
</dbReference>
<feature type="compositionally biased region" description="Basic and acidic residues" evidence="1">
    <location>
        <begin position="228"/>
        <end position="237"/>
    </location>
</feature>
<dbReference type="OrthoDB" id="418495at2759"/>
<feature type="chain" id="PRO_5012758300" description="DUF547 domain-containing protein" evidence="2">
    <location>
        <begin position="17"/>
        <end position="584"/>
    </location>
</feature>
<dbReference type="InterPro" id="IPR025757">
    <property type="entry name" value="MIP1_Leuzipper"/>
</dbReference>
<protein>
    <recommendedName>
        <fullName evidence="7">DUF547 domain-containing protein</fullName>
    </recommendedName>
</protein>
<dbReference type="STRING" id="56857.A0A200PYA6"/>
<dbReference type="InterPro" id="IPR006869">
    <property type="entry name" value="DUF547"/>
</dbReference>
<dbReference type="FunCoup" id="A0A200PYA6">
    <property type="interactions" value="171"/>
</dbReference>
<dbReference type="InParanoid" id="A0A200PYA6"/>
<gene>
    <name evidence="5" type="ORF">BVC80_8271g5</name>
</gene>
<organism evidence="5 6">
    <name type="scientific">Macleaya cordata</name>
    <name type="common">Five-seeded plume-poppy</name>
    <name type="synonym">Bocconia cordata</name>
    <dbReference type="NCBI Taxonomy" id="56857"/>
    <lineage>
        <taxon>Eukaryota</taxon>
        <taxon>Viridiplantae</taxon>
        <taxon>Streptophyta</taxon>
        <taxon>Embryophyta</taxon>
        <taxon>Tracheophyta</taxon>
        <taxon>Spermatophyta</taxon>
        <taxon>Magnoliopsida</taxon>
        <taxon>Ranunculales</taxon>
        <taxon>Papaveraceae</taxon>
        <taxon>Papaveroideae</taxon>
        <taxon>Macleaya</taxon>
    </lineage>
</organism>
<dbReference type="AlphaFoldDB" id="A0A200PYA6"/>
<evidence type="ECO:0000259" key="3">
    <source>
        <dbReference type="Pfam" id="PF04784"/>
    </source>
</evidence>
<feature type="domain" description="Ternary complex factor MIP1 leucine-zipper" evidence="4">
    <location>
        <begin position="69"/>
        <end position="148"/>
    </location>
</feature>
<evidence type="ECO:0000259" key="4">
    <source>
        <dbReference type="Pfam" id="PF14389"/>
    </source>
</evidence>
<reference evidence="5 6" key="1">
    <citation type="journal article" date="2017" name="Mol. Plant">
        <title>The Genome of Medicinal Plant Macleaya cordata Provides New Insights into Benzylisoquinoline Alkaloids Metabolism.</title>
        <authorList>
            <person name="Liu X."/>
            <person name="Liu Y."/>
            <person name="Huang P."/>
            <person name="Ma Y."/>
            <person name="Qing Z."/>
            <person name="Tang Q."/>
            <person name="Cao H."/>
            <person name="Cheng P."/>
            <person name="Zheng Y."/>
            <person name="Yuan Z."/>
            <person name="Zhou Y."/>
            <person name="Liu J."/>
            <person name="Tang Z."/>
            <person name="Zhuo Y."/>
            <person name="Zhang Y."/>
            <person name="Yu L."/>
            <person name="Huang J."/>
            <person name="Yang P."/>
            <person name="Peng Q."/>
            <person name="Zhang J."/>
            <person name="Jiang W."/>
            <person name="Zhang Z."/>
            <person name="Lin K."/>
            <person name="Ro D.K."/>
            <person name="Chen X."/>
            <person name="Xiong X."/>
            <person name="Shang Y."/>
            <person name="Huang S."/>
            <person name="Zeng J."/>
        </authorList>
    </citation>
    <scope>NUCLEOTIDE SEQUENCE [LARGE SCALE GENOMIC DNA]</scope>
    <source>
        <strain evidence="6">cv. BLH2017</strain>
        <tissue evidence="5">Root</tissue>
    </source>
</reference>
<dbReference type="EMBL" id="MVGT01003797">
    <property type="protein sequence ID" value="OVA03188.1"/>
    <property type="molecule type" value="Genomic_DNA"/>
</dbReference>
<accession>A0A200PYA6</accession>
<dbReference type="PANTHER" id="PTHR23054:SF26">
    <property type="entry name" value="ELECTRON TRANSPORTER"/>
    <property type="match status" value="1"/>
</dbReference>
<comment type="caution">
    <text evidence="5">The sequence shown here is derived from an EMBL/GenBank/DDBJ whole genome shotgun (WGS) entry which is preliminary data.</text>
</comment>
<sequence>MGLALTFLGLWCVASSSTDKNLDVATFGVSHAMEKSPNVSQDLRLKGRIQRLQSPLHPNPSGTMTKSLSNHRASLEKDIELLQLRLQQEKSMRIVLERAMGRASSTLSPGHRHVAAQTKELISEIELLEEEVANREHYVLSLYRNIFDNCVSGAPTEQSSGMTSPAHTKNAKKHPSVISSAFCSSSKKFSLQPFQVLTSLKDSKKKKVPSESKTKHASSLGGQTNIHVENRGSDPIKVHGKVPNVEKTSLARTLKDHLYQCPSKLSEELVRCMAAIYCWLQTAASTNPEKNRSPLLSRSSTNVILPRRGIGEDQECSCSSTVEISWISTDKSQFSRASYAINNYRLLVEQLERVNARQMGSDAQIAFWINVYNSLIMHAYLAYGIPHGPLRRMALFHKAAYNIGGHVISANAIEHSVFCIRTPRIGRWLETIISTALRKRTGEDKQLLGSRFALQTSQPLICFALCTGVSSDPVLKVYTATNIIEELEVAKKEFLQANVVVKKSRKVFLPKVLERFAKESNICSSDDLLKWVSENVDKKLQDSIRKCTDNKAKRKTSQIIEWIPYNTRFRYILAKDLTEKPWWV</sequence>
<feature type="signal peptide" evidence="2">
    <location>
        <begin position="1"/>
        <end position="16"/>
    </location>
</feature>
<evidence type="ECO:0000256" key="2">
    <source>
        <dbReference type="SAM" id="SignalP"/>
    </source>
</evidence>
<name>A0A200PYA6_MACCD</name>
<keyword evidence="6" id="KW-1185">Reference proteome</keyword>
<evidence type="ECO:0000313" key="5">
    <source>
        <dbReference type="EMBL" id="OVA03188.1"/>
    </source>
</evidence>
<dbReference type="Pfam" id="PF14389">
    <property type="entry name" value="Lzipper-MIP1"/>
    <property type="match status" value="1"/>
</dbReference>
<dbReference type="OMA" id="MAQPAME"/>
<dbReference type="PANTHER" id="PTHR23054">
    <property type="entry name" value="TERNARY COMPLEX FACTOR MIP1, LEUCINE-ZIPPER-RELATED"/>
    <property type="match status" value="1"/>
</dbReference>
<dbReference type="Proteomes" id="UP000195402">
    <property type="component" value="Unassembled WGS sequence"/>
</dbReference>